<organism evidence="2 3">
    <name type="scientific">Colletotrichum plurivorum</name>
    <dbReference type="NCBI Taxonomy" id="2175906"/>
    <lineage>
        <taxon>Eukaryota</taxon>
        <taxon>Fungi</taxon>
        <taxon>Dikarya</taxon>
        <taxon>Ascomycota</taxon>
        <taxon>Pezizomycotina</taxon>
        <taxon>Sordariomycetes</taxon>
        <taxon>Hypocreomycetidae</taxon>
        <taxon>Glomerellales</taxon>
        <taxon>Glomerellaceae</taxon>
        <taxon>Colletotrichum</taxon>
        <taxon>Colletotrichum orchidearum species complex</taxon>
    </lineage>
</organism>
<dbReference type="EMBL" id="WIGO01000020">
    <property type="protein sequence ID" value="KAF6838187.1"/>
    <property type="molecule type" value="Genomic_DNA"/>
</dbReference>
<dbReference type="AlphaFoldDB" id="A0A8H6NLM0"/>
<gene>
    <name evidence="2" type="ORF">CPLU01_02548</name>
</gene>
<evidence type="ECO:0000313" key="3">
    <source>
        <dbReference type="Proteomes" id="UP000654918"/>
    </source>
</evidence>
<protein>
    <submittedName>
        <fullName evidence="2">Uncharacterized protein</fullName>
    </submittedName>
</protein>
<feature type="region of interest" description="Disordered" evidence="1">
    <location>
        <begin position="1"/>
        <end position="25"/>
    </location>
</feature>
<name>A0A8H6NLM0_9PEZI</name>
<accession>A0A8H6NLM0</accession>
<reference evidence="2" key="1">
    <citation type="journal article" date="2020" name="Phytopathology">
        <title>Genome Sequence Resources of Colletotrichum truncatum, C. plurivorum, C. musicola, and C. sojae: Four Species Pathogenic to Soybean (Glycine max).</title>
        <authorList>
            <person name="Rogerio F."/>
            <person name="Boufleur T.R."/>
            <person name="Ciampi-Guillardi M."/>
            <person name="Sukno S.A."/>
            <person name="Thon M.R."/>
            <person name="Massola Junior N.S."/>
            <person name="Baroncelli R."/>
        </authorList>
    </citation>
    <scope>NUCLEOTIDE SEQUENCE</scope>
    <source>
        <strain evidence="2">LFN00145</strain>
    </source>
</reference>
<sequence>MQTMNYPITPLGTPVDPTSKSGVRRPAKSNLIHHVSYGYRLTCIPATVSIHERLAHQPRLASRAAAHGTSLLDPAAYRPLCFDTPPDGRAERVGSDVITKTNHSRRGVLLGIASDSMPPSLPNSMLSQADACLQAVAQVQGARTLSLDNGSNLMRKTKEKEVSDTMDARIVS</sequence>
<dbReference type="Proteomes" id="UP000654918">
    <property type="component" value="Unassembled WGS sequence"/>
</dbReference>
<proteinExistence type="predicted"/>
<evidence type="ECO:0000313" key="2">
    <source>
        <dbReference type="EMBL" id="KAF6838187.1"/>
    </source>
</evidence>
<comment type="caution">
    <text evidence="2">The sequence shown here is derived from an EMBL/GenBank/DDBJ whole genome shotgun (WGS) entry which is preliminary data.</text>
</comment>
<evidence type="ECO:0000256" key="1">
    <source>
        <dbReference type="SAM" id="MobiDB-lite"/>
    </source>
</evidence>
<keyword evidence="3" id="KW-1185">Reference proteome</keyword>